<reference evidence="1" key="2">
    <citation type="journal article" date="2015" name="Data Brief">
        <title>Shoot transcriptome of the giant reed, Arundo donax.</title>
        <authorList>
            <person name="Barrero R.A."/>
            <person name="Guerrero F.D."/>
            <person name="Moolhuijzen P."/>
            <person name="Goolsby J.A."/>
            <person name="Tidwell J."/>
            <person name="Bellgard S.E."/>
            <person name="Bellgard M.I."/>
        </authorList>
    </citation>
    <scope>NUCLEOTIDE SEQUENCE</scope>
    <source>
        <tissue evidence="1">Shoot tissue taken approximately 20 cm above the soil surface</tissue>
    </source>
</reference>
<name>A0A0A9DVR0_ARUDO</name>
<sequence length="52" mass="6220">MHMEIMICDMILTKNHIFCIRRTTDLKLRVLKFASYTSESLYYIFTSIFPSP</sequence>
<reference evidence="1" key="1">
    <citation type="submission" date="2014-09" db="EMBL/GenBank/DDBJ databases">
        <authorList>
            <person name="Magalhaes I.L.F."/>
            <person name="Oliveira U."/>
            <person name="Santos F.R."/>
            <person name="Vidigal T.H.D.A."/>
            <person name="Brescovit A.D."/>
            <person name="Santos A.J."/>
        </authorList>
    </citation>
    <scope>NUCLEOTIDE SEQUENCE</scope>
    <source>
        <tissue evidence="1">Shoot tissue taken approximately 20 cm above the soil surface</tissue>
    </source>
</reference>
<organism evidence="1">
    <name type="scientific">Arundo donax</name>
    <name type="common">Giant reed</name>
    <name type="synonym">Donax arundinaceus</name>
    <dbReference type="NCBI Taxonomy" id="35708"/>
    <lineage>
        <taxon>Eukaryota</taxon>
        <taxon>Viridiplantae</taxon>
        <taxon>Streptophyta</taxon>
        <taxon>Embryophyta</taxon>
        <taxon>Tracheophyta</taxon>
        <taxon>Spermatophyta</taxon>
        <taxon>Magnoliopsida</taxon>
        <taxon>Liliopsida</taxon>
        <taxon>Poales</taxon>
        <taxon>Poaceae</taxon>
        <taxon>PACMAD clade</taxon>
        <taxon>Arundinoideae</taxon>
        <taxon>Arundineae</taxon>
        <taxon>Arundo</taxon>
    </lineage>
</organism>
<evidence type="ECO:0000313" key="1">
    <source>
        <dbReference type="EMBL" id="JAD91901.1"/>
    </source>
</evidence>
<protein>
    <submittedName>
        <fullName evidence="1">Uncharacterized protein</fullName>
    </submittedName>
</protein>
<dbReference type="EMBL" id="GBRH01205994">
    <property type="protein sequence ID" value="JAD91901.1"/>
    <property type="molecule type" value="Transcribed_RNA"/>
</dbReference>
<dbReference type="AlphaFoldDB" id="A0A0A9DVR0"/>
<proteinExistence type="predicted"/>
<accession>A0A0A9DVR0</accession>